<dbReference type="Proteomes" id="UP000679950">
    <property type="component" value="Unassembled WGS sequence"/>
</dbReference>
<dbReference type="InterPro" id="IPR010064">
    <property type="entry name" value="HK97-gp10_tail"/>
</dbReference>
<dbReference type="EMBL" id="BORB01000039">
    <property type="protein sequence ID" value="GIN59241.1"/>
    <property type="molecule type" value="Genomic_DNA"/>
</dbReference>
<protein>
    <recommendedName>
        <fullName evidence="4">HK97 gp10 family phage protein</fullName>
    </recommendedName>
</protein>
<evidence type="ECO:0008006" key="4">
    <source>
        <dbReference type="Google" id="ProtNLM"/>
    </source>
</evidence>
<dbReference type="Pfam" id="PF04883">
    <property type="entry name" value="HK97-gp10_like"/>
    <property type="match status" value="1"/>
</dbReference>
<accession>A0ABQ4KMT2</accession>
<comment type="caution">
    <text evidence="2">The sequence shown here is derived from an EMBL/GenBank/DDBJ whole genome shotgun (WGS) entry which is preliminary data.</text>
</comment>
<sequence>MKRMHMELTGFDELIAEFEQMGNKTKKVETEALKEGGAVIAKYQRQGVNRSTKDQPHTQDNIQIGRARETDEGLQIIVKPNNKVAWRANFLEWGTSKMAPRPFVDKSGELGEAEAYRVMMKKLEEVIE</sequence>
<dbReference type="RefSeq" id="WP_246516932.1">
    <property type="nucleotide sequence ID" value="NZ_BORB01000039.1"/>
</dbReference>
<evidence type="ECO:0000313" key="2">
    <source>
        <dbReference type="EMBL" id="GIN59241.1"/>
    </source>
</evidence>
<keyword evidence="3" id="KW-1185">Reference proteome</keyword>
<feature type="region of interest" description="Disordered" evidence="1">
    <location>
        <begin position="46"/>
        <end position="66"/>
    </location>
</feature>
<proteinExistence type="predicted"/>
<dbReference type="NCBIfam" id="TIGR01725">
    <property type="entry name" value="phge_HK97_gp10"/>
    <property type="match status" value="1"/>
</dbReference>
<evidence type="ECO:0000313" key="3">
    <source>
        <dbReference type="Proteomes" id="UP000679950"/>
    </source>
</evidence>
<evidence type="ECO:0000256" key="1">
    <source>
        <dbReference type="SAM" id="MobiDB-lite"/>
    </source>
</evidence>
<gene>
    <name evidence="2" type="ORF">J8TS2_35600</name>
</gene>
<reference evidence="2 3" key="1">
    <citation type="submission" date="2021-03" db="EMBL/GenBank/DDBJ databases">
        <title>Antimicrobial resistance genes in bacteria isolated from Japanese honey, and their potential for conferring macrolide and lincosamide resistance in the American foulbrood pathogen Paenibacillus larvae.</title>
        <authorList>
            <person name="Okamoto M."/>
            <person name="Kumagai M."/>
            <person name="Kanamori H."/>
            <person name="Takamatsu D."/>
        </authorList>
    </citation>
    <scope>NUCLEOTIDE SEQUENCE [LARGE SCALE GENOMIC DNA]</scope>
    <source>
        <strain evidence="2 3">J8TS2</strain>
    </source>
</reference>
<organism evidence="2 3">
    <name type="scientific">Lederbergia ruris</name>
    <dbReference type="NCBI Taxonomy" id="217495"/>
    <lineage>
        <taxon>Bacteria</taxon>
        <taxon>Bacillati</taxon>
        <taxon>Bacillota</taxon>
        <taxon>Bacilli</taxon>
        <taxon>Bacillales</taxon>
        <taxon>Bacillaceae</taxon>
        <taxon>Lederbergia</taxon>
    </lineage>
</organism>
<name>A0ABQ4KMT2_9BACI</name>